<name>A0A068WUN6_ECHGR</name>
<dbReference type="Proteomes" id="UP000492820">
    <property type="component" value="Unassembled WGS sequence"/>
</dbReference>
<reference evidence="1 2" key="1">
    <citation type="journal article" date="2013" name="Nature">
        <title>The genomes of four tapeworm species reveal adaptations to parasitism.</title>
        <authorList>
            <person name="Tsai I.J."/>
            <person name="Zarowiecki M."/>
            <person name="Holroyd N."/>
            <person name="Garciarrubio A."/>
            <person name="Sanchez-Flores A."/>
            <person name="Brooks K.L."/>
            <person name="Tracey A."/>
            <person name="Bobes R.J."/>
            <person name="Fragoso G."/>
            <person name="Sciutto E."/>
            <person name="Aslett M."/>
            <person name="Beasley H."/>
            <person name="Bennett H.M."/>
            <person name="Cai J."/>
            <person name="Camicia F."/>
            <person name="Clark R."/>
            <person name="Cucher M."/>
            <person name="De Silva N."/>
            <person name="Day T.A."/>
            <person name="Deplazes P."/>
            <person name="Estrada K."/>
            <person name="Fernandez C."/>
            <person name="Holland P.W."/>
            <person name="Hou J."/>
            <person name="Hu S."/>
            <person name="Huckvale T."/>
            <person name="Hung S.S."/>
            <person name="Kamenetzky L."/>
            <person name="Keane J.A."/>
            <person name="Kiss F."/>
            <person name="Koziol U."/>
            <person name="Lambert O."/>
            <person name="Liu K."/>
            <person name="Luo X."/>
            <person name="Luo Y."/>
            <person name="Macchiaroli N."/>
            <person name="Nichol S."/>
            <person name="Paps J."/>
            <person name="Parkinson J."/>
            <person name="Pouchkina-Stantcheva N."/>
            <person name="Riddiford N."/>
            <person name="Rosenzvit M."/>
            <person name="Salinas G."/>
            <person name="Wasmuth J.D."/>
            <person name="Zamanian M."/>
            <person name="Zheng Y."/>
            <person name="Cai X."/>
            <person name="Soberon X."/>
            <person name="Olson P.D."/>
            <person name="Laclette J.P."/>
            <person name="Brehm K."/>
            <person name="Berriman M."/>
            <person name="Garciarrubio A."/>
            <person name="Bobes R.J."/>
            <person name="Fragoso G."/>
            <person name="Sanchez-Flores A."/>
            <person name="Estrada K."/>
            <person name="Cevallos M.A."/>
            <person name="Morett E."/>
            <person name="Gonzalez V."/>
            <person name="Portillo T."/>
            <person name="Ochoa-Leyva A."/>
            <person name="Jose M.V."/>
            <person name="Sciutto E."/>
            <person name="Landa A."/>
            <person name="Jimenez L."/>
            <person name="Valdes V."/>
            <person name="Carrero J.C."/>
            <person name="Larralde C."/>
            <person name="Morales-Montor J."/>
            <person name="Limon-Lason J."/>
            <person name="Soberon X."/>
            <person name="Laclette J.P."/>
        </authorList>
    </citation>
    <scope>NUCLEOTIDE SEQUENCE [LARGE SCALE GENOMIC DNA]</scope>
</reference>
<reference evidence="3" key="3">
    <citation type="submission" date="2020-10" db="UniProtKB">
        <authorList>
            <consortium name="WormBaseParasite"/>
        </authorList>
    </citation>
    <scope>IDENTIFICATION</scope>
</reference>
<accession>A0A068WUN6</accession>
<evidence type="ECO:0000313" key="1">
    <source>
        <dbReference type="EMBL" id="CDS21399.1"/>
    </source>
</evidence>
<dbReference type="WBParaSite" id="EgrG_000180900">
    <property type="protein sequence ID" value="EgrG_000180900"/>
    <property type="gene ID" value="EgrG_000180900"/>
</dbReference>
<evidence type="ECO:0000313" key="3">
    <source>
        <dbReference type="WBParaSite" id="EgrG_000180900"/>
    </source>
</evidence>
<organism evidence="1">
    <name type="scientific">Echinococcus granulosus</name>
    <name type="common">Hydatid tapeworm</name>
    <dbReference type="NCBI Taxonomy" id="6210"/>
    <lineage>
        <taxon>Eukaryota</taxon>
        <taxon>Metazoa</taxon>
        <taxon>Spiralia</taxon>
        <taxon>Lophotrochozoa</taxon>
        <taxon>Platyhelminthes</taxon>
        <taxon>Cestoda</taxon>
        <taxon>Eucestoda</taxon>
        <taxon>Cyclophyllidea</taxon>
        <taxon>Taeniidae</taxon>
        <taxon>Echinococcus</taxon>
        <taxon>Echinococcus granulosus group</taxon>
    </lineage>
</organism>
<dbReference type="OrthoDB" id="6267905at2759"/>
<protein>
    <submittedName>
        <fullName evidence="3">Non-specific serine/threonine protein kinase</fullName>
    </submittedName>
</protein>
<reference evidence="1" key="2">
    <citation type="submission" date="2014-06" db="EMBL/GenBank/DDBJ databases">
        <authorList>
            <person name="Aslett M."/>
        </authorList>
    </citation>
    <scope>NUCLEOTIDE SEQUENCE</scope>
</reference>
<evidence type="ECO:0000313" key="2">
    <source>
        <dbReference type="Proteomes" id="UP000492820"/>
    </source>
</evidence>
<sequence>MDPVRMMHELYPDLEISVAECLPANNSSGNSNSTTLSEVEVMNAGGQPCQRVRVSANYKGRRLSGEGFNLRTAKLKIARQLGIGFT</sequence>
<dbReference type="EMBL" id="LK028583">
    <property type="protein sequence ID" value="CDS21399.1"/>
    <property type="molecule type" value="Genomic_DNA"/>
</dbReference>
<dbReference type="AlphaFoldDB" id="A0A068WUN6"/>
<proteinExistence type="predicted"/>
<gene>
    <name evidence="1" type="ORF">EgrG_000180900</name>
</gene>